<dbReference type="AlphaFoldDB" id="A0A183H2Q2"/>
<accession>A0A183H2Q2</accession>
<feature type="transmembrane region" description="Helical" evidence="7">
    <location>
        <begin position="223"/>
        <end position="242"/>
    </location>
</feature>
<evidence type="ECO:0000256" key="7">
    <source>
        <dbReference type="RuleBase" id="RU361113"/>
    </source>
</evidence>
<keyword evidence="4 7" id="KW-0812">Transmembrane</keyword>
<dbReference type="PRINTS" id="PR01315">
    <property type="entry name" value="BATTENIN"/>
</dbReference>
<evidence type="ECO:0000256" key="3">
    <source>
        <dbReference type="ARBA" id="ARBA00022448"/>
    </source>
</evidence>
<feature type="transmembrane region" description="Helical" evidence="7">
    <location>
        <begin position="32"/>
        <end position="53"/>
    </location>
</feature>
<dbReference type="InterPro" id="IPR018460">
    <property type="entry name" value="Battenin_disease_Cln3_subgr"/>
</dbReference>
<dbReference type="InterPro" id="IPR036259">
    <property type="entry name" value="MFS_trans_sf"/>
</dbReference>
<dbReference type="InterPro" id="IPR003492">
    <property type="entry name" value="Battenin_disease_Cln3"/>
</dbReference>
<dbReference type="GO" id="GO:0007040">
    <property type="term" value="P:lysosome organization"/>
    <property type="evidence" value="ECO:0007669"/>
    <property type="project" value="TreeGrafter"/>
</dbReference>
<evidence type="ECO:0000313" key="10">
    <source>
        <dbReference type="WBParaSite" id="OFLC_0000176101-mRNA-1"/>
    </source>
</evidence>
<evidence type="ECO:0000256" key="1">
    <source>
        <dbReference type="ARBA" id="ARBA00004127"/>
    </source>
</evidence>
<dbReference type="GO" id="GO:0051453">
    <property type="term" value="P:regulation of intracellular pH"/>
    <property type="evidence" value="ECO:0007669"/>
    <property type="project" value="TreeGrafter"/>
</dbReference>
<name>A0A183H2Q2_9BILA</name>
<gene>
    <name evidence="8" type="ORF">OFLC_LOCUS1762</name>
</gene>
<dbReference type="Proteomes" id="UP000267606">
    <property type="component" value="Unassembled WGS sequence"/>
</dbReference>
<evidence type="ECO:0000313" key="9">
    <source>
        <dbReference type="Proteomes" id="UP000267606"/>
    </source>
</evidence>
<reference evidence="10" key="1">
    <citation type="submission" date="2016-06" db="UniProtKB">
        <authorList>
            <consortium name="WormBaseParasite"/>
        </authorList>
    </citation>
    <scope>IDENTIFICATION</scope>
</reference>
<protein>
    <recommendedName>
        <fullName evidence="7">Battenin</fullName>
    </recommendedName>
</protein>
<proteinExistence type="inferred from homology"/>
<comment type="caution">
    <text evidence="7">Lacks conserved residue(s) required for the propagation of feature annotation.</text>
</comment>
<dbReference type="WBParaSite" id="OFLC_0000176101-mRNA-1">
    <property type="protein sequence ID" value="OFLC_0000176101-mRNA-1"/>
    <property type="gene ID" value="OFLC_0000176101"/>
</dbReference>
<comment type="subcellular location">
    <subcellularLocation>
        <location evidence="1">Endomembrane system</location>
        <topology evidence="1">Multi-pass membrane protein</topology>
    </subcellularLocation>
    <subcellularLocation>
        <location evidence="7">Lysosome membrane</location>
        <topology evidence="7">Multi-pass membrane protein</topology>
    </subcellularLocation>
</comment>
<reference evidence="8 9" key="2">
    <citation type="submission" date="2018-11" db="EMBL/GenBank/DDBJ databases">
        <authorList>
            <consortium name="Pathogen Informatics"/>
        </authorList>
    </citation>
    <scope>NUCLEOTIDE SEQUENCE [LARGE SCALE GENOMIC DNA]</scope>
</reference>
<organism evidence="10">
    <name type="scientific">Onchocerca flexuosa</name>
    <dbReference type="NCBI Taxonomy" id="387005"/>
    <lineage>
        <taxon>Eukaryota</taxon>
        <taxon>Metazoa</taxon>
        <taxon>Ecdysozoa</taxon>
        <taxon>Nematoda</taxon>
        <taxon>Chromadorea</taxon>
        <taxon>Rhabditida</taxon>
        <taxon>Spirurina</taxon>
        <taxon>Spiruromorpha</taxon>
        <taxon>Filarioidea</taxon>
        <taxon>Onchocercidae</taxon>
        <taxon>Onchocerca</taxon>
    </lineage>
</organism>
<evidence type="ECO:0000313" key="8">
    <source>
        <dbReference type="EMBL" id="VDO30693.1"/>
    </source>
</evidence>
<dbReference type="EMBL" id="UZAJ01000891">
    <property type="protein sequence ID" value="VDO30693.1"/>
    <property type="molecule type" value="Genomic_DNA"/>
</dbReference>
<feature type="transmembrane region" description="Helical" evidence="7">
    <location>
        <begin position="292"/>
        <end position="315"/>
    </location>
</feature>
<evidence type="ECO:0000256" key="4">
    <source>
        <dbReference type="ARBA" id="ARBA00022692"/>
    </source>
</evidence>
<dbReference type="PANTHER" id="PTHR10981:SF0">
    <property type="entry name" value="BATTENIN"/>
    <property type="match status" value="1"/>
</dbReference>
<dbReference type="PIRSF" id="PIRSF015974">
    <property type="entry name" value="CLN3_BTN1"/>
    <property type="match status" value="1"/>
</dbReference>
<evidence type="ECO:0000256" key="6">
    <source>
        <dbReference type="ARBA" id="ARBA00023136"/>
    </source>
</evidence>
<feature type="transmembrane region" description="Helical" evidence="7">
    <location>
        <begin position="65"/>
        <end position="84"/>
    </location>
</feature>
<sequence length="320" mass="35560">MGLTGVALASIGAGMGEVTFLSLTTYFHNNVVGAWSSGTGGAGIFGSFAYAMLTDMHMLGLTPRNALLLMLIIPVIFAFIYWKLLLLPVSIHRVSICKPSTYLITYATLSRRRRSDVSSGDEAAQLINNYNDSGDELVSTTEQQSFKNKLIIAKPLILKYMLPFAVVYFAEYFINQGLLELLVFDCGHSFGFGQHEQYRWYQVLYQFGVFISRSSTKFIQLQSSSILLIPILQTINATFLFWDALKQFIPHVIVVFIIVFYEGLLGGAAYVNIFRLLHKSIPVEGREFSLGFVSMSDSFGIVCAGFLAIPAHNFICGMPV</sequence>
<evidence type="ECO:0000256" key="2">
    <source>
        <dbReference type="ARBA" id="ARBA00007467"/>
    </source>
</evidence>
<dbReference type="SUPFAM" id="SSF103473">
    <property type="entry name" value="MFS general substrate transporter"/>
    <property type="match status" value="1"/>
</dbReference>
<keyword evidence="6 7" id="KW-0472">Membrane</keyword>
<dbReference type="PANTHER" id="PTHR10981">
    <property type="entry name" value="BATTENIN"/>
    <property type="match status" value="1"/>
</dbReference>
<keyword evidence="7" id="KW-0458">Lysosome</keyword>
<dbReference type="Pfam" id="PF02487">
    <property type="entry name" value="CLN3"/>
    <property type="match status" value="1"/>
</dbReference>
<keyword evidence="9" id="KW-1185">Reference proteome</keyword>
<comment type="similarity">
    <text evidence="2 7">Belongs to the battenin family.</text>
</comment>
<dbReference type="STRING" id="387005.A0A183H2Q2"/>
<keyword evidence="5 7" id="KW-1133">Transmembrane helix</keyword>
<dbReference type="GO" id="GO:0012505">
    <property type="term" value="C:endomembrane system"/>
    <property type="evidence" value="ECO:0007669"/>
    <property type="project" value="UniProtKB-SubCell"/>
</dbReference>
<dbReference type="GO" id="GO:0005765">
    <property type="term" value="C:lysosomal membrane"/>
    <property type="evidence" value="ECO:0007669"/>
    <property type="project" value="UniProtKB-SubCell"/>
</dbReference>
<evidence type="ECO:0000256" key="5">
    <source>
        <dbReference type="ARBA" id="ARBA00022989"/>
    </source>
</evidence>
<keyword evidence="3" id="KW-0813">Transport</keyword>
<feature type="transmembrane region" description="Helical" evidence="7">
    <location>
        <begin position="248"/>
        <end position="271"/>
    </location>
</feature>